<sequence>MDFKQTPTEEEQPTIGTLFKDVYRQALDFNGYERRREYNLKILISWGLTVIWFVSTYLLSYFLLPFTSLGQEQASAVAMSLFNLVFAVIWLAYLFSNAALMVRRLHDSGLSGWYIFSFVLPLIGLFLLFYLCFRPSKRENNPYKTKPAYSYYIKEDEEWFKHAYGQRNTYSFHGDTRKHDH</sequence>
<keyword evidence="1" id="KW-0472">Membrane</keyword>
<dbReference type="Pfam" id="PF05656">
    <property type="entry name" value="DUF805"/>
    <property type="match status" value="1"/>
</dbReference>
<dbReference type="InterPro" id="IPR008523">
    <property type="entry name" value="DUF805"/>
</dbReference>
<dbReference type="Proteomes" id="UP000266258">
    <property type="component" value="Unassembled WGS sequence"/>
</dbReference>
<comment type="caution">
    <text evidence="2">The sequence shown here is derived from an EMBL/GenBank/DDBJ whole genome shotgun (WGS) entry which is preliminary data.</text>
</comment>
<dbReference type="GO" id="GO:0005886">
    <property type="term" value="C:plasma membrane"/>
    <property type="evidence" value="ECO:0007669"/>
    <property type="project" value="TreeGrafter"/>
</dbReference>
<feature type="transmembrane region" description="Helical" evidence="1">
    <location>
        <begin position="76"/>
        <end position="93"/>
    </location>
</feature>
<dbReference type="RefSeq" id="WP_119496253.1">
    <property type="nucleotide sequence ID" value="NZ_NRJH01000003.1"/>
</dbReference>
<dbReference type="PANTHER" id="PTHR34980">
    <property type="entry name" value="INNER MEMBRANE PROTEIN-RELATED-RELATED"/>
    <property type="match status" value="1"/>
</dbReference>
<dbReference type="EMBL" id="NRJH01000003">
    <property type="protein sequence ID" value="RIY34029.1"/>
    <property type="molecule type" value="Genomic_DNA"/>
</dbReference>
<feature type="transmembrane region" description="Helical" evidence="1">
    <location>
        <begin position="43"/>
        <end position="64"/>
    </location>
</feature>
<evidence type="ECO:0000256" key="1">
    <source>
        <dbReference type="SAM" id="Phobius"/>
    </source>
</evidence>
<evidence type="ECO:0000313" key="3">
    <source>
        <dbReference type="Proteomes" id="UP000266258"/>
    </source>
</evidence>
<gene>
    <name evidence="2" type="ORF">CJP74_00155</name>
</gene>
<evidence type="ECO:0008006" key="4">
    <source>
        <dbReference type="Google" id="ProtNLM"/>
    </source>
</evidence>
<keyword evidence="1" id="KW-1133">Transmembrane helix</keyword>
<dbReference type="OrthoDB" id="9812349at2"/>
<evidence type="ECO:0000313" key="2">
    <source>
        <dbReference type="EMBL" id="RIY34029.1"/>
    </source>
</evidence>
<keyword evidence="1" id="KW-0812">Transmembrane</keyword>
<accession>A0A3A1Y9X1</accession>
<organism evidence="2 3">
    <name type="scientific">Psittacicella melopsittaci</name>
    <dbReference type="NCBI Taxonomy" id="2028576"/>
    <lineage>
        <taxon>Bacteria</taxon>
        <taxon>Pseudomonadati</taxon>
        <taxon>Pseudomonadota</taxon>
        <taxon>Gammaproteobacteria</taxon>
        <taxon>Pasteurellales</taxon>
        <taxon>Psittacicellaceae</taxon>
        <taxon>Psittacicella</taxon>
    </lineage>
</organism>
<protein>
    <recommendedName>
        <fullName evidence="4">DUF805 domain-containing protein</fullName>
    </recommendedName>
</protein>
<name>A0A3A1Y9X1_9GAMM</name>
<reference evidence="2 3" key="1">
    <citation type="submission" date="2017-08" db="EMBL/GenBank/DDBJ databases">
        <title>Reclassification of Bisgaard taxon 37 and 44.</title>
        <authorList>
            <person name="Christensen H."/>
        </authorList>
    </citation>
    <scope>NUCLEOTIDE SEQUENCE [LARGE SCALE GENOMIC DNA]</scope>
    <source>
        <strain evidence="2 3">B96_4</strain>
    </source>
</reference>
<keyword evidence="3" id="KW-1185">Reference proteome</keyword>
<proteinExistence type="predicted"/>
<dbReference type="AlphaFoldDB" id="A0A3A1Y9X1"/>
<dbReference type="PANTHER" id="PTHR34980:SF2">
    <property type="entry name" value="INNER MEMBRANE PROTEIN YHAH-RELATED"/>
    <property type="match status" value="1"/>
</dbReference>
<feature type="transmembrane region" description="Helical" evidence="1">
    <location>
        <begin position="113"/>
        <end position="133"/>
    </location>
</feature>